<evidence type="ECO:0000259" key="8">
    <source>
        <dbReference type="PROSITE" id="PS50893"/>
    </source>
</evidence>
<feature type="transmembrane region" description="Helical" evidence="7">
    <location>
        <begin position="23"/>
        <end position="44"/>
    </location>
</feature>
<dbReference type="InterPro" id="IPR036640">
    <property type="entry name" value="ABC1_TM_sf"/>
</dbReference>
<dbReference type="InterPro" id="IPR003439">
    <property type="entry name" value="ABC_transporter-like_ATP-bd"/>
</dbReference>
<dbReference type="RefSeq" id="WP_013735534.1">
    <property type="nucleotide sequence ID" value="NZ_LMWI01000002.1"/>
</dbReference>
<name>A0A9X0I3H3_9ACTN</name>
<gene>
    <name evidence="10" type="ORF">ADL17_24025</name>
</gene>
<keyword evidence="5 7" id="KW-1133">Transmembrane helix</keyword>
<evidence type="ECO:0000256" key="3">
    <source>
        <dbReference type="ARBA" id="ARBA00022741"/>
    </source>
</evidence>
<evidence type="ECO:0000313" key="10">
    <source>
        <dbReference type="EMBL" id="KUJ46042.1"/>
    </source>
</evidence>
<evidence type="ECO:0000313" key="11">
    <source>
        <dbReference type="Proteomes" id="UP000053246"/>
    </source>
</evidence>
<dbReference type="GO" id="GO:0015421">
    <property type="term" value="F:ABC-type oligopeptide transporter activity"/>
    <property type="evidence" value="ECO:0007669"/>
    <property type="project" value="TreeGrafter"/>
</dbReference>
<reference evidence="10 11" key="1">
    <citation type="submission" date="2015-10" db="EMBL/GenBank/DDBJ databases">
        <authorList>
            <person name="Ju K.-S."/>
            <person name="Doroghazi J.R."/>
            <person name="Metcalf W.W."/>
        </authorList>
    </citation>
    <scope>NUCLEOTIDE SEQUENCE [LARGE SCALE GENOMIC DNA]</scope>
    <source>
        <strain evidence="10 11">NRRL B-24793</strain>
    </source>
</reference>
<dbReference type="InterPro" id="IPR011527">
    <property type="entry name" value="ABC1_TM_dom"/>
</dbReference>
<evidence type="ECO:0000256" key="4">
    <source>
        <dbReference type="ARBA" id="ARBA00022840"/>
    </source>
</evidence>
<dbReference type="PROSITE" id="PS50929">
    <property type="entry name" value="ABC_TM1F"/>
    <property type="match status" value="1"/>
</dbReference>
<dbReference type="InterPro" id="IPR027417">
    <property type="entry name" value="P-loop_NTPase"/>
</dbReference>
<dbReference type="PANTHER" id="PTHR43394:SF1">
    <property type="entry name" value="ATP-BINDING CASSETTE SUB-FAMILY B MEMBER 10, MITOCHONDRIAL"/>
    <property type="match status" value="1"/>
</dbReference>
<evidence type="ECO:0000256" key="7">
    <source>
        <dbReference type="SAM" id="Phobius"/>
    </source>
</evidence>
<evidence type="ECO:0000256" key="6">
    <source>
        <dbReference type="ARBA" id="ARBA00023136"/>
    </source>
</evidence>
<comment type="subcellular location">
    <subcellularLocation>
        <location evidence="1">Cell membrane</location>
        <topology evidence="1">Multi-pass membrane protein</topology>
    </subcellularLocation>
</comment>
<feature type="transmembrane region" description="Helical" evidence="7">
    <location>
        <begin position="242"/>
        <end position="267"/>
    </location>
</feature>
<dbReference type="GO" id="GO:0005524">
    <property type="term" value="F:ATP binding"/>
    <property type="evidence" value="ECO:0007669"/>
    <property type="project" value="UniProtKB-KW"/>
</dbReference>
<dbReference type="PANTHER" id="PTHR43394">
    <property type="entry name" value="ATP-DEPENDENT PERMEASE MDL1, MITOCHONDRIAL"/>
    <property type="match status" value="1"/>
</dbReference>
<dbReference type="EMBL" id="LMWI01000002">
    <property type="protein sequence ID" value="KUJ46042.1"/>
    <property type="molecule type" value="Genomic_DNA"/>
</dbReference>
<dbReference type="SUPFAM" id="SSF52540">
    <property type="entry name" value="P-loop containing nucleoside triphosphate hydrolases"/>
    <property type="match status" value="1"/>
</dbReference>
<feature type="domain" description="ABC transmembrane type-1" evidence="9">
    <location>
        <begin position="24"/>
        <end position="306"/>
    </location>
</feature>
<keyword evidence="2 7" id="KW-0812">Transmembrane</keyword>
<keyword evidence="11" id="KW-1185">Reference proteome</keyword>
<dbReference type="Gene3D" id="3.40.50.300">
    <property type="entry name" value="P-loop containing nucleotide triphosphate hydrolases"/>
    <property type="match status" value="1"/>
</dbReference>
<dbReference type="Proteomes" id="UP000053246">
    <property type="component" value="Unassembled WGS sequence"/>
</dbReference>
<evidence type="ECO:0000256" key="1">
    <source>
        <dbReference type="ARBA" id="ARBA00004651"/>
    </source>
</evidence>
<dbReference type="PROSITE" id="PS00211">
    <property type="entry name" value="ABC_TRANSPORTER_1"/>
    <property type="match status" value="1"/>
</dbReference>
<accession>A0A9X0I3H3</accession>
<dbReference type="OMA" id="RGFMRDH"/>
<dbReference type="CDD" id="cd03228">
    <property type="entry name" value="ABCC_MRP_Like"/>
    <property type="match status" value="1"/>
</dbReference>
<dbReference type="PROSITE" id="PS50893">
    <property type="entry name" value="ABC_TRANSPORTER_2"/>
    <property type="match status" value="1"/>
</dbReference>
<dbReference type="InterPro" id="IPR039421">
    <property type="entry name" value="Type_1_exporter"/>
</dbReference>
<comment type="caution">
    <text evidence="10">The sequence shown here is derived from an EMBL/GenBank/DDBJ whole genome shotgun (WGS) entry which is preliminary data.</text>
</comment>
<dbReference type="GO" id="GO:0005886">
    <property type="term" value="C:plasma membrane"/>
    <property type="evidence" value="ECO:0007669"/>
    <property type="project" value="UniProtKB-SubCell"/>
</dbReference>
<dbReference type="SUPFAM" id="SSF90123">
    <property type="entry name" value="ABC transporter transmembrane region"/>
    <property type="match status" value="1"/>
</dbReference>
<proteinExistence type="predicted"/>
<dbReference type="Gene3D" id="1.20.1560.10">
    <property type="entry name" value="ABC transporter type 1, transmembrane domain"/>
    <property type="match status" value="1"/>
</dbReference>
<dbReference type="SMART" id="SM00382">
    <property type="entry name" value="AAA"/>
    <property type="match status" value="1"/>
</dbReference>
<evidence type="ECO:0000259" key="9">
    <source>
        <dbReference type="PROSITE" id="PS50929"/>
    </source>
</evidence>
<feature type="transmembrane region" description="Helical" evidence="7">
    <location>
        <begin position="64"/>
        <end position="85"/>
    </location>
</feature>
<evidence type="ECO:0000256" key="5">
    <source>
        <dbReference type="ARBA" id="ARBA00022989"/>
    </source>
</evidence>
<sequence length="594" mass="63694">MIEAIRGSGRLLATAWRLDRRRAALSVVLVLAGAAAAPLMAYVLGQMTGQVVTGQAAAATRSGLLVAALAIAMLTFSHFAHIAYFELAEMAEEDFDEQLMTVSNGSPGIEHHDRPELADEITVLRREGRQLEGAMDALMNGLGLVLAMAVTGVLLAGVNPLLLLLPLAALPPLVAGRVAERIRDRARTATAEPTRVALNLFHQSTSAKVAGELRVFQLGDELTARHEQQWERATRGLTRGHFLATGVHAVGQVVFALAYVAAVLLVVRDAMTGRGGVGDVVLVIVLAVQVNQQVTTAVTLLQTLQRISAAFIRLRRLSADVAAADLGAAEQDLPERLRTGISLRDVSFAYHGTGREVLRDVNLDIPAGTRVAVVGENGAGKSTLVKLLCGFYQPTSGQVLVDGVDLTAVSPQRWRERISAGFQDFARYEFTLRQSVGLGDLPHADSVPHVRDALDRAQATPVVDTLPDGLDTQLGRSWTDGQELSGGQWQRLALGRAMMRGEPLLLVLDEPASALDPAAEHALFERFTEQAGRVSRASGAITLFVSHRFSTVRMADLIIVLRDGTVAEVGDHASLVAANGLYAELFELQARAYR</sequence>
<protein>
    <submittedName>
        <fullName evidence="10">ABC transporter permease</fullName>
    </submittedName>
</protein>
<dbReference type="Pfam" id="PF00005">
    <property type="entry name" value="ABC_tran"/>
    <property type="match status" value="1"/>
</dbReference>
<dbReference type="InterPro" id="IPR017871">
    <property type="entry name" value="ABC_transporter-like_CS"/>
</dbReference>
<dbReference type="GO" id="GO:0016887">
    <property type="term" value="F:ATP hydrolysis activity"/>
    <property type="evidence" value="ECO:0007669"/>
    <property type="project" value="InterPro"/>
</dbReference>
<keyword evidence="4" id="KW-0067">ATP-binding</keyword>
<keyword evidence="6 7" id="KW-0472">Membrane</keyword>
<keyword evidence="3" id="KW-0547">Nucleotide-binding</keyword>
<feature type="transmembrane region" description="Helical" evidence="7">
    <location>
        <begin position="134"/>
        <end position="155"/>
    </location>
</feature>
<feature type="domain" description="ABC transporter" evidence="8">
    <location>
        <begin position="341"/>
        <end position="588"/>
    </location>
</feature>
<dbReference type="InterPro" id="IPR003593">
    <property type="entry name" value="AAA+_ATPase"/>
</dbReference>
<dbReference type="AlphaFoldDB" id="A0A9X0I3H3"/>
<evidence type="ECO:0000256" key="2">
    <source>
        <dbReference type="ARBA" id="ARBA00022692"/>
    </source>
</evidence>
<organism evidence="10 11">
    <name type="scientific">Micromonospora maris</name>
    <dbReference type="NCBI Taxonomy" id="1003110"/>
    <lineage>
        <taxon>Bacteria</taxon>
        <taxon>Bacillati</taxon>
        <taxon>Actinomycetota</taxon>
        <taxon>Actinomycetes</taxon>
        <taxon>Micromonosporales</taxon>
        <taxon>Micromonosporaceae</taxon>
        <taxon>Micromonospora</taxon>
    </lineage>
</organism>